<organism evidence="1">
    <name type="scientific">Oryza sativa subsp. japonica</name>
    <name type="common">Rice</name>
    <dbReference type="NCBI Taxonomy" id="39947"/>
    <lineage>
        <taxon>Eukaryota</taxon>
        <taxon>Viridiplantae</taxon>
        <taxon>Streptophyta</taxon>
        <taxon>Embryophyta</taxon>
        <taxon>Tracheophyta</taxon>
        <taxon>Spermatophyta</taxon>
        <taxon>Magnoliopsida</taxon>
        <taxon>Liliopsida</taxon>
        <taxon>Poales</taxon>
        <taxon>Poaceae</taxon>
        <taxon>BOP clade</taxon>
        <taxon>Oryzoideae</taxon>
        <taxon>Oryzeae</taxon>
        <taxon>Oryzinae</taxon>
        <taxon>Oryza</taxon>
        <taxon>Oryza sativa</taxon>
    </lineage>
</organism>
<gene>
    <name evidence="1" type="primary">P0516D04.26</name>
</gene>
<dbReference type="EMBL" id="AP003276">
    <property type="protein sequence ID" value="BAD73424.1"/>
    <property type="molecule type" value="Genomic_DNA"/>
</dbReference>
<dbReference type="Proteomes" id="UP000817658">
    <property type="component" value="Chromosome 1"/>
</dbReference>
<reference evidence="1" key="1">
    <citation type="journal article" date="2002" name="Nature">
        <title>The genome sequence and structure of rice chromosome 1.</title>
        <authorList>
            <person name="Sasaki T."/>
            <person name="Matsumoto T."/>
            <person name="Yamamoto K."/>
            <person name="Sakata K."/>
            <person name="Baba T."/>
            <person name="Katayose Y."/>
            <person name="Wu J."/>
            <person name="Niimura Y."/>
            <person name="Cheng Z."/>
            <person name="Nagamura Y."/>
            <person name="Antonio B.A."/>
            <person name="Kanamori H."/>
            <person name="Hosokawa S."/>
            <person name="Masukawa M."/>
            <person name="Arikawa K."/>
            <person name="Chiden Y."/>
            <person name="Hayashi M."/>
            <person name="Okamoto M."/>
            <person name="Ando T."/>
            <person name="Aoki H."/>
            <person name="Arita K."/>
            <person name="Hamada M."/>
            <person name="Harada C."/>
            <person name="Hijishita S."/>
            <person name="Honda M."/>
            <person name="Ichikawa Y."/>
            <person name="Idonuma A."/>
            <person name="Iijima M."/>
            <person name="Ikeda M."/>
            <person name="Ikeno M."/>
            <person name="Itoh S."/>
            <person name="Itoh T."/>
            <person name="Itoh Y."/>
            <person name="Itoh Y."/>
            <person name="Iwabuchi A."/>
            <person name="Kamiya K."/>
            <person name="Karasawa W."/>
            <person name="Katagiri S."/>
            <person name="Kikuta A."/>
            <person name="Kobayashi N."/>
            <person name="Kono I."/>
            <person name="Machita K."/>
            <person name="Maehara T."/>
            <person name="Mizuno H."/>
            <person name="Mizubayashi T."/>
            <person name="Mukai Y."/>
            <person name="Nagasaki H."/>
            <person name="Nakashima M."/>
            <person name="Nakama Y."/>
            <person name="Nakamichi Y."/>
            <person name="Nakamura M."/>
            <person name="Namiki N."/>
            <person name="Negishi M."/>
            <person name="Ohta I."/>
            <person name="Ono N."/>
            <person name="Saji S."/>
            <person name="Sakai K."/>
            <person name="Shibata M."/>
            <person name="Shimokawa T."/>
            <person name="Shomura A."/>
            <person name="Song J."/>
            <person name="Takazaki Y."/>
            <person name="Terasawa K."/>
            <person name="Tsuji K."/>
            <person name="Waki K."/>
            <person name="Yamagata H."/>
            <person name="Yamane H."/>
            <person name="Yoshiki S."/>
            <person name="Yoshihara R."/>
            <person name="Yukawa K."/>
            <person name="Zhong H."/>
            <person name="Iwama H."/>
            <person name="Endo T."/>
            <person name="Ito H."/>
            <person name="Hahn J.H."/>
            <person name="Kim H.I."/>
            <person name="Eun M.Y."/>
            <person name="Yano M."/>
            <person name="Jiang J."/>
            <person name="Gojobori T."/>
        </authorList>
    </citation>
    <scope>NUCLEOTIDE SEQUENCE [LARGE SCALE GENOMIC DNA]</scope>
</reference>
<sequence length="105" mass="11882">MARTGAAVAHARTDGLLATFNPMTGKKYELGYCTSSDEPEPRAHRCSWHGNMTWSFIEKPEPLYDETDIEWNESCYLLEWTGQLIAIFTALIQGLATAEGKRKER</sequence>
<name>Q5QMC6_ORYSJ</name>
<accession>Q5QMC6</accession>
<proteinExistence type="predicted"/>
<evidence type="ECO:0000313" key="1">
    <source>
        <dbReference type="EMBL" id="BAD73424.1"/>
    </source>
</evidence>
<protein>
    <submittedName>
        <fullName evidence="1">Uncharacterized protein</fullName>
    </submittedName>
</protein>
<dbReference type="AlphaFoldDB" id="Q5QMC6"/>